<evidence type="ECO:0000313" key="4">
    <source>
        <dbReference type="Proteomes" id="UP001153678"/>
    </source>
</evidence>
<dbReference type="Gene3D" id="3.40.50.300">
    <property type="entry name" value="P-loop containing nucleotide triphosphate hydrolases"/>
    <property type="match status" value="2"/>
</dbReference>
<protein>
    <submittedName>
        <fullName evidence="3">13559_t:CDS:1</fullName>
    </submittedName>
</protein>
<dbReference type="PANTHER" id="PTHR43718">
    <property type="entry name" value="LON PROTEASE"/>
    <property type="match status" value="1"/>
</dbReference>
<dbReference type="InterPro" id="IPR027417">
    <property type="entry name" value="P-loop_NTPase"/>
</dbReference>
<evidence type="ECO:0000313" key="3">
    <source>
        <dbReference type="EMBL" id="CAI2162293.1"/>
    </source>
</evidence>
<feature type="compositionally biased region" description="Basic and acidic residues" evidence="1">
    <location>
        <begin position="259"/>
        <end position="278"/>
    </location>
</feature>
<dbReference type="Proteomes" id="UP001153678">
    <property type="component" value="Unassembled WGS sequence"/>
</dbReference>
<reference evidence="3" key="1">
    <citation type="submission" date="2022-08" db="EMBL/GenBank/DDBJ databases">
        <authorList>
            <person name="Kallberg Y."/>
            <person name="Tangrot J."/>
            <person name="Rosling A."/>
        </authorList>
    </citation>
    <scope>NUCLEOTIDE SEQUENCE</scope>
    <source>
        <strain evidence="3">Wild A</strain>
    </source>
</reference>
<dbReference type="EMBL" id="CAMKVN010000030">
    <property type="protein sequence ID" value="CAI2162293.1"/>
    <property type="molecule type" value="Genomic_DNA"/>
</dbReference>
<evidence type="ECO:0000259" key="2">
    <source>
        <dbReference type="Pfam" id="PF00004"/>
    </source>
</evidence>
<dbReference type="GO" id="GO:0004176">
    <property type="term" value="F:ATP-dependent peptidase activity"/>
    <property type="evidence" value="ECO:0007669"/>
    <property type="project" value="InterPro"/>
</dbReference>
<dbReference type="AlphaFoldDB" id="A0A9W4WL92"/>
<feature type="compositionally biased region" description="Low complexity" evidence="1">
    <location>
        <begin position="281"/>
        <end position="298"/>
    </location>
</feature>
<dbReference type="InterPro" id="IPR003959">
    <property type="entry name" value="ATPase_AAA_core"/>
</dbReference>
<organism evidence="3 4">
    <name type="scientific">Funneliformis geosporum</name>
    <dbReference type="NCBI Taxonomy" id="1117311"/>
    <lineage>
        <taxon>Eukaryota</taxon>
        <taxon>Fungi</taxon>
        <taxon>Fungi incertae sedis</taxon>
        <taxon>Mucoromycota</taxon>
        <taxon>Glomeromycotina</taxon>
        <taxon>Glomeromycetes</taxon>
        <taxon>Glomerales</taxon>
        <taxon>Glomeraceae</taxon>
        <taxon>Funneliformis</taxon>
    </lineage>
</organism>
<sequence>MEKAFSELEGFTEQKEDIRSLFLTKKYFKDQNIKFRESGKILCFVGPAGVGKTKFAKVIAKAMGRPFFKINVAGESDPQIIIVEKMGESPIKGSPKDALLHVLDPEQNQEFRDKFLNIELDISRITFILTANSLDGLSEPLKNRLKIVKLKGYNEMEKLSIGKLEIENVFRETYGNAKRDLFEMNDDTLRVLIGKVKEEGVRQLKKEIENIISHFFGQLALRHEKGEPENKIVIDENKVNQIVSDPKKKDKDEENENAESERRIRELENEIRELRDKTNYSGKNLDNNNSKSNSVGLP</sequence>
<evidence type="ECO:0000256" key="1">
    <source>
        <dbReference type="SAM" id="MobiDB-lite"/>
    </source>
</evidence>
<feature type="region of interest" description="Disordered" evidence="1">
    <location>
        <begin position="243"/>
        <end position="298"/>
    </location>
</feature>
<accession>A0A9W4WL92</accession>
<comment type="caution">
    <text evidence="3">The sequence shown here is derived from an EMBL/GenBank/DDBJ whole genome shotgun (WGS) entry which is preliminary data.</text>
</comment>
<dbReference type="GO" id="GO:0005524">
    <property type="term" value="F:ATP binding"/>
    <property type="evidence" value="ECO:0007669"/>
    <property type="project" value="InterPro"/>
</dbReference>
<dbReference type="Pfam" id="PF00004">
    <property type="entry name" value="AAA"/>
    <property type="match status" value="1"/>
</dbReference>
<gene>
    <name evidence="3" type="ORF">FWILDA_LOCUS485</name>
</gene>
<proteinExistence type="predicted"/>
<dbReference type="GO" id="GO:0006515">
    <property type="term" value="P:protein quality control for misfolded or incompletely synthesized proteins"/>
    <property type="evidence" value="ECO:0007669"/>
    <property type="project" value="TreeGrafter"/>
</dbReference>
<dbReference type="GO" id="GO:0016887">
    <property type="term" value="F:ATP hydrolysis activity"/>
    <property type="evidence" value="ECO:0007669"/>
    <property type="project" value="InterPro"/>
</dbReference>
<keyword evidence="4" id="KW-1185">Reference proteome</keyword>
<name>A0A9W4WL92_9GLOM</name>
<feature type="domain" description="ATPase AAA-type core" evidence="2">
    <location>
        <begin position="42"/>
        <end position="73"/>
    </location>
</feature>
<dbReference type="Gene3D" id="1.10.8.60">
    <property type="match status" value="1"/>
</dbReference>
<dbReference type="PANTHER" id="PTHR43718:SF2">
    <property type="entry name" value="LON PROTEASE HOMOLOG, MITOCHONDRIAL"/>
    <property type="match status" value="1"/>
</dbReference>
<dbReference type="SUPFAM" id="SSF52540">
    <property type="entry name" value="P-loop containing nucleoside triphosphate hydrolases"/>
    <property type="match status" value="1"/>
</dbReference>
<dbReference type="InterPro" id="IPR027065">
    <property type="entry name" value="Lon_Prtase"/>
</dbReference>
<dbReference type="GO" id="GO:0004252">
    <property type="term" value="F:serine-type endopeptidase activity"/>
    <property type="evidence" value="ECO:0007669"/>
    <property type="project" value="InterPro"/>
</dbReference>
<dbReference type="OrthoDB" id="2411602at2759"/>